<dbReference type="InterPro" id="IPR016181">
    <property type="entry name" value="Acyl_CoA_acyltransferase"/>
</dbReference>
<gene>
    <name evidence="2" type="ORF">B9Q01_01425</name>
</gene>
<comment type="caution">
    <text evidence="2">The sequence shown here is derived from an EMBL/GenBank/DDBJ whole genome shotgun (WGS) entry which is preliminary data.</text>
</comment>
<dbReference type="InterPro" id="IPR000182">
    <property type="entry name" value="GNAT_dom"/>
</dbReference>
<protein>
    <recommendedName>
        <fullName evidence="1">N-acetyltransferase domain-containing protein</fullName>
    </recommendedName>
</protein>
<feature type="domain" description="N-acetyltransferase" evidence="1">
    <location>
        <begin position="5"/>
        <end position="146"/>
    </location>
</feature>
<proteinExistence type="predicted"/>
<evidence type="ECO:0000313" key="2">
    <source>
        <dbReference type="EMBL" id="PSN84371.1"/>
    </source>
</evidence>
<dbReference type="PANTHER" id="PTHR47403:SF6">
    <property type="entry name" value="N-ACETYLTRANSFERASE DOMAIN-CONTAINING PROTEIN"/>
    <property type="match status" value="1"/>
</dbReference>
<name>A0A2R6ADA4_9ARCH</name>
<reference evidence="2 3" key="1">
    <citation type="submission" date="2017-04" db="EMBL/GenBank/DDBJ databases">
        <title>Novel microbial lineages endemic to geothermal iron-oxide mats fill important gaps in the evolutionary history of Archaea.</title>
        <authorList>
            <person name="Jay Z.J."/>
            <person name="Beam J.P."/>
            <person name="Dlakic M."/>
            <person name="Rusch D.B."/>
            <person name="Kozubal M.A."/>
            <person name="Inskeep W.P."/>
        </authorList>
    </citation>
    <scope>NUCLEOTIDE SEQUENCE [LARGE SCALE GENOMIC DNA]</scope>
    <source>
        <strain evidence="2">OSP_D</strain>
    </source>
</reference>
<dbReference type="AlphaFoldDB" id="A0A2R6ADA4"/>
<evidence type="ECO:0000259" key="1">
    <source>
        <dbReference type="PROSITE" id="PS51186"/>
    </source>
</evidence>
<dbReference type="EMBL" id="NEXC01000004">
    <property type="protein sequence ID" value="PSN84371.1"/>
    <property type="molecule type" value="Genomic_DNA"/>
</dbReference>
<dbReference type="Gene3D" id="3.40.630.30">
    <property type="match status" value="1"/>
</dbReference>
<sequence length="260" mass="29945">MLEGLSIRFATQEDKEQILNIVKNTWDWGDYIPTVLDDWLKHGKVFVAELSGRIIAMSHFVELEEGLGWVEGARVAKEYRGMGVATRVLERIKEYASSIGIKRLRLVIAVDNTPSIKHVKKCGFYEKLSFSQYEAQTGYYREFDVQRIEVDEFVEKCKKGAYRGMYFWDFRWSDITKEKANRFIQTGSLVKVSGTTVLVATNQKTEAVIGYLEPSSTFPDDVLSYLHMRLFAKVRFVVPSNMILPLTKLDTEFTVYECAL</sequence>
<dbReference type="PROSITE" id="PS51186">
    <property type="entry name" value="GNAT"/>
    <property type="match status" value="1"/>
</dbReference>
<organism evidence="2 3">
    <name type="scientific">Candidatus Marsarchaeota G1 archaeon OSP_D</name>
    <dbReference type="NCBI Taxonomy" id="1978155"/>
    <lineage>
        <taxon>Archaea</taxon>
        <taxon>Candidatus Marsarchaeota</taxon>
        <taxon>Candidatus Marsarchaeota group 1</taxon>
    </lineage>
</organism>
<dbReference type="GO" id="GO:0016747">
    <property type="term" value="F:acyltransferase activity, transferring groups other than amino-acyl groups"/>
    <property type="evidence" value="ECO:0007669"/>
    <property type="project" value="InterPro"/>
</dbReference>
<accession>A0A2R6ADA4</accession>
<dbReference type="CDD" id="cd04301">
    <property type="entry name" value="NAT_SF"/>
    <property type="match status" value="1"/>
</dbReference>
<dbReference type="Pfam" id="PF00583">
    <property type="entry name" value="Acetyltransf_1"/>
    <property type="match status" value="1"/>
</dbReference>
<evidence type="ECO:0000313" key="3">
    <source>
        <dbReference type="Proteomes" id="UP000240880"/>
    </source>
</evidence>
<dbReference type="Proteomes" id="UP000240880">
    <property type="component" value="Unassembled WGS sequence"/>
</dbReference>
<dbReference type="SUPFAM" id="SSF55729">
    <property type="entry name" value="Acyl-CoA N-acyltransferases (Nat)"/>
    <property type="match status" value="1"/>
</dbReference>
<dbReference type="PANTHER" id="PTHR47403">
    <property type="entry name" value="LOC100145250 PROTEIN"/>
    <property type="match status" value="1"/>
</dbReference>